<feature type="compositionally biased region" description="Basic and acidic residues" evidence="1">
    <location>
        <begin position="131"/>
        <end position="143"/>
    </location>
</feature>
<sequence length="300" mass="33147">MSSATGHYRMHRGWMDNPALGGARESFCRRAAWCWLIENAAWKPRRESIAGRTVELQRGQVTASLRFMAKAWGWSEPAVRRFIERLKTDAMIDAATDAGQMVITICNYDKYQAEAGNTDAATDAPSDAEATQERRKEERKKEGNLGGGGDARSREDADPVTEPDASTGIDPFQPDARTVVSRFHHLRRTLWPTEAKFPAPDLTLLTQAAEYLQGAPLALVLDVIEHGMRTAAADGRPATQSLKAFCLSIPNAAVSHRKSLGGAHGTDQPRPRSARRRPYDPDESRRRTLEAFPDLVDGPL</sequence>
<reference evidence="3" key="1">
    <citation type="journal article" date="2019" name="Int. J. Syst. Evol. Microbiol.">
        <title>The Global Catalogue of Microorganisms (GCM) 10K type strain sequencing project: providing services to taxonomists for standard genome sequencing and annotation.</title>
        <authorList>
            <consortium name="The Broad Institute Genomics Platform"/>
            <consortium name="The Broad Institute Genome Sequencing Center for Infectious Disease"/>
            <person name="Wu L."/>
            <person name="Ma J."/>
        </authorList>
    </citation>
    <scope>NUCLEOTIDE SEQUENCE [LARGE SCALE GENOMIC DNA]</scope>
    <source>
        <strain evidence="3">KCTC 15012</strain>
    </source>
</reference>
<name>A0ABW5C7U1_9PROT</name>
<keyword evidence="3" id="KW-1185">Reference proteome</keyword>
<gene>
    <name evidence="2" type="ORF">ACFSNB_03075</name>
</gene>
<protein>
    <submittedName>
        <fullName evidence="2">Uncharacterized protein</fullName>
    </submittedName>
</protein>
<feature type="compositionally biased region" description="Basic and acidic residues" evidence="1">
    <location>
        <begin position="277"/>
        <end position="289"/>
    </location>
</feature>
<organism evidence="2 3">
    <name type="scientific">Phaeospirillum tilakii</name>
    <dbReference type="NCBI Taxonomy" id="741673"/>
    <lineage>
        <taxon>Bacteria</taxon>
        <taxon>Pseudomonadati</taxon>
        <taxon>Pseudomonadota</taxon>
        <taxon>Alphaproteobacteria</taxon>
        <taxon>Rhodospirillales</taxon>
        <taxon>Rhodospirillaceae</taxon>
        <taxon>Phaeospirillum</taxon>
    </lineage>
</organism>
<feature type="region of interest" description="Disordered" evidence="1">
    <location>
        <begin position="257"/>
        <end position="300"/>
    </location>
</feature>
<dbReference type="RefSeq" id="WP_377314409.1">
    <property type="nucleotide sequence ID" value="NZ_JBHUIY010000004.1"/>
</dbReference>
<comment type="caution">
    <text evidence="2">The sequence shown here is derived from an EMBL/GenBank/DDBJ whole genome shotgun (WGS) entry which is preliminary data.</text>
</comment>
<proteinExistence type="predicted"/>
<evidence type="ECO:0000313" key="2">
    <source>
        <dbReference type="EMBL" id="MFD2232781.1"/>
    </source>
</evidence>
<feature type="region of interest" description="Disordered" evidence="1">
    <location>
        <begin position="117"/>
        <end position="173"/>
    </location>
</feature>
<evidence type="ECO:0000313" key="3">
    <source>
        <dbReference type="Proteomes" id="UP001597296"/>
    </source>
</evidence>
<dbReference type="EMBL" id="JBHUIY010000004">
    <property type="protein sequence ID" value="MFD2232781.1"/>
    <property type="molecule type" value="Genomic_DNA"/>
</dbReference>
<dbReference type="Proteomes" id="UP001597296">
    <property type="component" value="Unassembled WGS sequence"/>
</dbReference>
<evidence type="ECO:0000256" key="1">
    <source>
        <dbReference type="SAM" id="MobiDB-lite"/>
    </source>
</evidence>
<accession>A0ABW5C7U1</accession>